<protein>
    <submittedName>
        <fullName evidence="1">Uncharacterized protein</fullName>
    </submittedName>
</protein>
<dbReference type="AlphaFoldDB" id="A0A917NA70"/>
<keyword evidence="2" id="KW-1185">Reference proteome</keyword>
<reference evidence="1" key="2">
    <citation type="submission" date="2020-09" db="EMBL/GenBank/DDBJ databases">
        <authorList>
            <person name="Sun Q."/>
            <person name="Ohkuma M."/>
        </authorList>
    </citation>
    <scope>NUCLEOTIDE SEQUENCE</scope>
    <source>
        <strain evidence="1">JCM 13919</strain>
    </source>
</reference>
<reference evidence="1" key="1">
    <citation type="journal article" date="2014" name="Int. J. Syst. Evol. Microbiol.">
        <title>Complete genome sequence of Corynebacterium casei LMG S-19264T (=DSM 44701T), isolated from a smear-ripened cheese.</title>
        <authorList>
            <consortium name="US DOE Joint Genome Institute (JGI-PGF)"/>
            <person name="Walter F."/>
            <person name="Albersmeier A."/>
            <person name="Kalinowski J."/>
            <person name="Ruckert C."/>
        </authorList>
    </citation>
    <scope>NUCLEOTIDE SEQUENCE</scope>
    <source>
        <strain evidence="1">JCM 13919</strain>
    </source>
</reference>
<name>A0A917NA70_9GAMM</name>
<sequence>MSLGNPIQLRLTLDKQFLYQEEAAKLGKSLAAYLRDRLDKSDETMEAITSLRREITSLRLMVEETTEAKSNFSTTQGNVNPALFEILLLLRQLCRPEQLKIAQGELNRLGYEVKRW</sequence>
<evidence type="ECO:0000313" key="2">
    <source>
        <dbReference type="Proteomes" id="UP000630149"/>
    </source>
</evidence>
<gene>
    <name evidence="1" type="ORF">GCM10007966_08950</name>
</gene>
<evidence type="ECO:0000313" key="1">
    <source>
        <dbReference type="EMBL" id="GGI82541.1"/>
    </source>
</evidence>
<organism evidence="1 2">
    <name type="scientific">Legionella impletisoli</name>
    <dbReference type="NCBI Taxonomy" id="343510"/>
    <lineage>
        <taxon>Bacteria</taxon>
        <taxon>Pseudomonadati</taxon>
        <taxon>Pseudomonadota</taxon>
        <taxon>Gammaproteobacteria</taxon>
        <taxon>Legionellales</taxon>
        <taxon>Legionellaceae</taxon>
        <taxon>Legionella</taxon>
    </lineage>
</organism>
<dbReference type="EMBL" id="BMOB01000003">
    <property type="protein sequence ID" value="GGI82541.1"/>
    <property type="molecule type" value="Genomic_DNA"/>
</dbReference>
<dbReference type="Proteomes" id="UP000630149">
    <property type="component" value="Unassembled WGS sequence"/>
</dbReference>
<accession>A0A917NA70</accession>
<proteinExistence type="predicted"/>
<comment type="caution">
    <text evidence="1">The sequence shown here is derived from an EMBL/GenBank/DDBJ whole genome shotgun (WGS) entry which is preliminary data.</text>
</comment>